<name>A0A0R1S752_9LACO</name>
<dbReference type="eggNOG" id="COG1388">
    <property type="taxonomic scope" value="Bacteria"/>
</dbReference>
<evidence type="ECO:0000256" key="1">
    <source>
        <dbReference type="SAM" id="SignalP"/>
    </source>
</evidence>
<dbReference type="EMBL" id="AZFB01000012">
    <property type="protein sequence ID" value="KRL62147.1"/>
    <property type="molecule type" value="Genomic_DNA"/>
</dbReference>
<evidence type="ECO:0008006" key="4">
    <source>
        <dbReference type="Google" id="ProtNLM"/>
    </source>
</evidence>
<keyword evidence="1" id="KW-0732">Signal</keyword>
<dbReference type="STRING" id="1122152.GCA_000425905_01303"/>
<proteinExistence type="predicted"/>
<feature type="signal peptide" evidence="1">
    <location>
        <begin position="1"/>
        <end position="31"/>
    </location>
</feature>
<dbReference type="PATRIC" id="fig|1122152.4.peg.352"/>
<accession>A0A0R1S752</accession>
<protein>
    <recommendedName>
        <fullName evidence="4">Aggregation promoting factor</fullName>
    </recommendedName>
</protein>
<reference evidence="2 3" key="1">
    <citation type="journal article" date="2015" name="Genome Announc.">
        <title>Expanding the biotechnology potential of lactobacilli through comparative genomics of 213 strains and associated genera.</title>
        <authorList>
            <person name="Sun Z."/>
            <person name="Harris H.M."/>
            <person name="McCann A."/>
            <person name="Guo C."/>
            <person name="Argimon S."/>
            <person name="Zhang W."/>
            <person name="Yang X."/>
            <person name="Jeffery I.B."/>
            <person name="Cooney J.C."/>
            <person name="Kagawa T.F."/>
            <person name="Liu W."/>
            <person name="Song Y."/>
            <person name="Salvetti E."/>
            <person name="Wrobel A."/>
            <person name="Rasinkangas P."/>
            <person name="Parkhill J."/>
            <person name="Rea M.C."/>
            <person name="O'Sullivan O."/>
            <person name="Ritari J."/>
            <person name="Douillard F.P."/>
            <person name="Paul Ross R."/>
            <person name="Yang R."/>
            <person name="Briner A.E."/>
            <person name="Felis G.E."/>
            <person name="de Vos W.M."/>
            <person name="Barrangou R."/>
            <person name="Klaenhammer T.R."/>
            <person name="Caufield P.W."/>
            <person name="Cui Y."/>
            <person name="Zhang H."/>
            <person name="O'Toole P.W."/>
        </authorList>
    </citation>
    <scope>NUCLEOTIDE SEQUENCE [LARGE SCALE GENOMIC DNA]</scope>
    <source>
        <strain evidence="2 3">DSM 15354</strain>
    </source>
</reference>
<dbReference type="AlphaFoldDB" id="A0A0R1S752"/>
<sequence length="194" mass="21226">MRRIILKKVRKHVIKLISAVGLALAALFAFNAVSGSLYETASAATPSAVRVNYRGWSIAVWNNYENGSVTGKFLPNGSAWKVIRTATNSKGEIWYDLGGNQWVPSAYVTDAAQAVSQAPSSAEAAAKAWIANRESGGSYTARNGIYYGKYQLTISYLGGNLSPANQERVADNYVKSRYGSWVNAKNFWISHGWY</sequence>
<evidence type="ECO:0000313" key="3">
    <source>
        <dbReference type="Proteomes" id="UP000051931"/>
    </source>
</evidence>
<gene>
    <name evidence="2" type="ORF">FC23_GL000346</name>
</gene>
<organism evidence="2 3">
    <name type="scientific">Lactobacillus psittaci DSM 15354</name>
    <dbReference type="NCBI Taxonomy" id="1122152"/>
    <lineage>
        <taxon>Bacteria</taxon>
        <taxon>Bacillati</taxon>
        <taxon>Bacillota</taxon>
        <taxon>Bacilli</taxon>
        <taxon>Lactobacillales</taxon>
        <taxon>Lactobacillaceae</taxon>
        <taxon>Lactobacillus</taxon>
    </lineage>
</organism>
<dbReference type="Proteomes" id="UP000051931">
    <property type="component" value="Unassembled WGS sequence"/>
</dbReference>
<comment type="caution">
    <text evidence="2">The sequence shown here is derived from an EMBL/GenBank/DDBJ whole genome shotgun (WGS) entry which is preliminary data.</text>
</comment>
<feature type="chain" id="PRO_5038331533" description="Aggregation promoting factor" evidence="1">
    <location>
        <begin position="32"/>
        <end position="194"/>
    </location>
</feature>
<evidence type="ECO:0000313" key="2">
    <source>
        <dbReference type="EMBL" id="KRL62147.1"/>
    </source>
</evidence>
<keyword evidence="3" id="KW-1185">Reference proteome</keyword>